<evidence type="ECO:0000256" key="3">
    <source>
        <dbReference type="SAM" id="MobiDB-lite"/>
    </source>
</evidence>
<name>A0ABP9YTY5_9FUNG</name>
<reference evidence="4 5" key="1">
    <citation type="submission" date="2024-04" db="EMBL/GenBank/DDBJ databases">
        <title>genome sequences of Mucor flavus KT1a and Helicostylum pulchrum KT1b strains isolated from the surface of a dry-aged beef.</title>
        <authorList>
            <person name="Toyotome T."/>
            <person name="Hosono M."/>
            <person name="Torimaru M."/>
            <person name="Fukuda K."/>
            <person name="Mikami N."/>
        </authorList>
    </citation>
    <scope>NUCLEOTIDE SEQUENCE [LARGE SCALE GENOMIC DNA]</scope>
    <source>
        <strain evidence="4 5">KT1a</strain>
    </source>
</reference>
<dbReference type="Gene3D" id="1.10.1170.10">
    <property type="entry name" value="Inhibitor Of Apoptosis Protein (2mihbC-IAP-1), Chain A"/>
    <property type="match status" value="2"/>
</dbReference>
<dbReference type="InterPro" id="IPR051190">
    <property type="entry name" value="Baculoviral_IAP"/>
</dbReference>
<comment type="caution">
    <text evidence="4">The sequence shown here is derived from an EMBL/GenBank/DDBJ whole genome shotgun (WGS) entry which is preliminary data.</text>
</comment>
<dbReference type="Proteomes" id="UP001473302">
    <property type="component" value="Unassembled WGS sequence"/>
</dbReference>
<feature type="compositionally biased region" description="Basic and acidic residues" evidence="3">
    <location>
        <begin position="210"/>
        <end position="230"/>
    </location>
</feature>
<feature type="region of interest" description="Disordered" evidence="3">
    <location>
        <begin position="209"/>
        <end position="274"/>
    </location>
</feature>
<dbReference type="SUPFAM" id="SSF57924">
    <property type="entry name" value="Inhibitor of apoptosis (IAP) repeat"/>
    <property type="match status" value="2"/>
</dbReference>
<keyword evidence="5" id="KW-1185">Reference proteome</keyword>
<gene>
    <name evidence="4" type="ORF">MFLAVUS_003727</name>
</gene>
<proteinExistence type="predicted"/>
<accession>A0ABP9YTY5</accession>
<dbReference type="SMART" id="SM00238">
    <property type="entry name" value="BIR"/>
    <property type="match status" value="2"/>
</dbReference>
<protein>
    <submittedName>
        <fullName evidence="4">Uncharacterized protein</fullName>
    </submittedName>
</protein>
<evidence type="ECO:0000256" key="1">
    <source>
        <dbReference type="ARBA" id="ARBA00022723"/>
    </source>
</evidence>
<evidence type="ECO:0000256" key="2">
    <source>
        <dbReference type="ARBA" id="ARBA00022833"/>
    </source>
</evidence>
<dbReference type="InterPro" id="IPR001370">
    <property type="entry name" value="BIR_rpt"/>
</dbReference>
<organism evidence="4 5">
    <name type="scientific">Mucor flavus</name>
    <dbReference type="NCBI Taxonomy" id="439312"/>
    <lineage>
        <taxon>Eukaryota</taxon>
        <taxon>Fungi</taxon>
        <taxon>Fungi incertae sedis</taxon>
        <taxon>Mucoromycota</taxon>
        <taxon>Mucoromycotina</taxon>
        <taxon>Mucoromycetes</taxon>
        <taxon>Mucorales</taxon>
        <taxon>Mucorineae</taxon>
        <taxon>Mucoraceae</taxon>
        <taxon>Mucor</taxon>
    </lineage>
</organism>
<dbReference type="PROSITE" id="PS50143">
    <property type="entry name" value="BIR_REPEAT_2"/>
    <property type="match status" value="2"/>
</dbReference>
<sequence>MNVLQNRIDSFNNNVVEWPHTTNPGYAEVKSFAKAGFYLVHNPNSPDTVRCFICNIELNHWQPMVSPYIRHDIESPNCAWKRLSHPDAHKRPSLSDPSKACDHPRSAKMHSARLATFNCQKYWPPQRDTAKYPSAVKLSRAGFYFSPTVTEPTKVQCVYCGNSVSVTSNDVDFFTGRVEYITLITKKKYANHDRRSAIKRRAVDISSSAEKSEIKPVAEKQKKEETEPSRLTRITASSGRLKPVTKRKREEKTAPLGPTFGMTPWDEKDAPPPRKRVRFEITVGQENEPQVERASAVHQVSLSYYRQRAQIPSED</sequence>
<evidence type="ECO:0000313" key="4">
    <source>
        <dbReference type="EMBL" id="GAA5810306.1"/>
    </source>
</evidence>
<evidence type="ECO:0000313" key="5">
    <source>
        <dbReference type="Proteomes" id="UP001473302"/>
    </source>
</evidence>
<dbReference type="PANTHER" id="PTHR46771">
    <property type="entry name" value="DETERIN"/>
    <property type="match status" value="1"/>
</dbReference>
<dbReference type="EMBL" id="BAABUK010000007">
    <property type="protein sequence ID" value="GAA5810306.1"/>
    <property type="molecule type" value="Genomic_DNA"/>
</dbReference>
<dbReference type="PANTHER" id="PTHR46771:SF5">
    <property type="entry name" value="DETERIN"/>
    <property type="match status" value="1"/>
</dbReference>
<keyword evidence="2" id="KW-0862">Zinc</keyword>
<keyword evidence="1" id="KW-0479">Metal-binding</keyword>
<dbReference type="Pfam" id="PF00653">
    <property type="entry name" value="BIR"/>
    <property type="match status" value="2"/>
</dbReference>